<organism evidence="3 4">
    <name type="scientific">Leishmania enriettii</name>
    <dbReference type="NCBI Taxonomy" id="5663"/>
    <lineage>
        <taxon>Eukaryota</taxon>
        <taxon>Discoba</taxon>
        <taxon>Euglenozoa</taxon>
        <taxon>Kinetoplastea</taxon>
        <taxon>Metakinetoplastina</taxon>
        <taxon>Trypanosomatida</taxon>
        <taxon>Trypanosomatidae</taxon>
        <taxon>Leishmaniinae</taxon>
        <taxon>Leishmania</taxon>
    </lineage>
</organism>
<evidence type="ECO:0000313" key="3">
    <source>
        <dbReference type="EMBL" id="KAG5481712.1"/>
    </source>
</evidence>
<keyword evidence="1" id="KW-0472">Membrane</keyword>
<dbReference type="KEGG" id="lenr:94174224"/>
<name>A0A836H8V8_LEIEN</name>
<proteinExistence type="predicted"/>
<dbReference type="OrthoDB" id="266037at2759"/>
<feature type="signal peptide" evidence="2">
    <location>
        <begin position="1"/>
        <end position="26"/>
    </location>
</feature>
<sequence>MVMSAISILIAAVAFAAASFASPASAAPGDLTQNVDNQACSKGCVAGLLVMAGIFSVIFASLMCFIFWPAAELKGRQEKRAAALKRIRDRKYAEKEACANNEVLEGLDT</sequence>
<reference evidence="3 4" key="1">
    <citation type="submission" date="2021-02" db="EMBL/GenBank/DDBJ databases">
        <title>Leishmania (Mundinia) enrietti genome sequencing and assembly.</title>
        <authorList>
            <person name="Almutairi H."/>
            <person name="Gatherer D."/>
        </authorList>
    </citation>
    <scope>NUCLEOTIDE SEQUENCE [LARGE SCALE GENOMIC DNA]</scope>
    <source>
        <strain evidence="3">CUR178</strain>
    </source>
</reference>
<keyword evidence="1" id="KW-1133">Transmembrane helix</keyword>
<feature type="transmembrane region" description="Helical" evidence="1">
    <location>
        <begin position="45"/>
        <end position="70"/>
    </location>
</feature>
<evidence type="ECO:0008006" key="5">
    <source>
        <dbReference type="Google" id="ProtNLM"/>
    </source>
</evidence>
<feature type="chain" id="PRO_5032723581" description="Transmembrane protein" evidence="2">
    <location>
        <begin position="27"/>
        <end position="109"/>
    </location>
</feature>
<keyword evidence="2" id="KW-0732">Signal</keyword>
<comment type="caution">
    <text evidence="3">The sequence shown here is derived from an EMBL/GenBank/DDBJ whole genome shotgun (WGS) entry which is preliminary data.</text>
</comment>
<evidence type="ECO:0000313" key="4">
    <source>
        <dbReference type="Proteomes" id="UP000674179"/>
    </source>
</evidence>
<evidence type="ECO:0000256" key="2">
    <source>
        <dbReference type="SAM" id="SignalP"/>
    </source>
</evidence>
<dbReference type="EMBL" id="JAFHKP010000018">
    <property type="protein sequence ID" value="KAG5481712.1"/>
    <property type="molecule type" value="Genomic_DNA"/>
</dbReference>
<dbReference type="RefSeq" id="XP_067693893.1">
    <property type="nucleotide sequence ID" value="XM_067838714.1"/>
</dbReference>
<gene>
    <name evidence="3" type="ORF">CUR178_07065</name>
</gene>
<dbReference type="AlphaFoldDB" id="A0A836H8V8"/>
<keyword evidence="4" id="KW-1185">Reference proteome</keyword>
<dbReference type="Proteomes" id="UP000674179">
    <property type="component" value="Chromosome 18"/>
</dbReference>
<keyword evidence="1" id="KW-0812">Transmembrane</keyword>
<evidence type="ECO:0000256" key="1">
    <source>
        <dbReference type="SAM" id="Phobius"/>
    </source>
</evidence>
<protein>
    <recommendedName>
        <fullName evidence="5">Transmembrane protein</fullName>
    </recommendedName>
</protein>
<accession>A0A836H8V8</accession>
<dbReference type="GeneID" id="94174224"/>